<dbReference type="RefSeq" id="WP_085764790.1">
    <property type="nucleotide sequence ID" value="NZ_CP031175.1"/>
</dbReference>
<dbReference type="AlphaFoldDB" id="A0A5B7Y323"/>
<geneLocation type="plasmid" evidence="2">
    <name>pucclbbs449_a</name>
</geneLocation>
<gene>
    <name evidence="1" type="ORF">UCCLBBS449_pA0012</name>
</gene>
<reference evidence="1 2" key="1">
    <citation type="submission" date="2018-07" db="EMBL/GenBank/DDBJ databases">
        <authorList>
            <person name="Feyereisen M."/>
        </authorList>
    </citation>
    <scope>NUCLEOTIDE SEQUENCE [LARGE SCALE GENOMIC DNA]</scope>
    <source>
        <strain evidence="1 2">UCCLBBS449</strain>
        <plasmid evidence="2">pucclbbs449_a</plasmid>
    </source>
</reference>
<protein>
    <submittedName>
        <fullName evidence="1">Uncharacterized protein</fullName>
    </submittedName>
</protein>
<organism evidence="1 2">
    <name type="scientific">Levilactobacillus brevis</name>
    <name type="common">Lactobacillus brevis</name>
    <dbReference type="NCBI Taxonomy" id="1580"/>
    <lineage>
        <taxon>Bacteria</taxon>
        <taxon>Bacillati</taxon>
        <taxon>Bacillota</taxon>
        <taxon>Bacilli</taxon>
        <taxon>Lactobacillales</taxon>
        <taxon>Lactobacillaceae</taxon>
        <taxon>Levilactobacillus</taxon>
    </lineage>
</organism>
<dbReference type="EMBL" id="CP031199">
    <property type="protein sequence ID" value="QCZ54418.1"/>
    <property type="molecule type" value="Genomic_DNA"/>
</dbReference>
<evidence type="ECO:0000313" key="1">
    <source>
        <dbReference type="EMBL" id="QCZ54418.1"/>
    </source>
</evidence>
<accession>A0A5B7Y323</accession>
<keyword evidence="1" id="KW-0614">Plasmid</keyword>
<dbReference type="Proteomes" id="UP000307074">
    <property type="component" value="Plasmid pUCCLBBS449_A"/>
</dbReference>
<sequence length="64" mass="7817">MDKNKEVERIMAKIDPLFKRLMHTRYWLQIANNPYDHCYDFFLIASAAVNRLDQWRFTPVKLMI</sequence>
<name>A0A5B7Y323_LEVBR</name>
<evidence type="ECO:0000313" key="2">
    <source>
        <dbReference type="Proteomes" id="UP000307074"/>
    </source>
</evidence>
<proteinExistence type="predicted"/>